<organism evidence="1 2">
    <name type="scientific">Amycolatopsis thermophila</name>
    <dbReference type="NCBI Taxonomy" id="206084"/>
    <lineage>
        <taxon>Bacteria</taxon>
        <taxon>Bacillati</taxon>
        <taxon>Actinomycetota</taxon>
        <taxon>Actinomycetes</taxon>
        <taxon>Pseudonocardiales</taxon>
        <taxon>Pseudonocardiaceae</taxon>
        <taxon>Amycolatopsis</taxon>
    </lineage>
</organism>
<gene>
    <name evidence="1" type="ORF">FB470_006687</name>
</gene>
<accession>A0ABU0F5C6</accession>
<keyword evidence="2" id="KW-1185">Reference proteome</keyword>
<evidence type="ECO:0000313" key="1">
    <source>
        <dbReference type="EMBL" id="MDQ0382693.1"/>
    </source>
</evidence>
<evidence type="ECO:0000313" key="2">
    <source>
        <dbReference type="Proteomes" id="UP001229651"/>
    </source>
</evidence>
<comment type="caution">
    <text evidence="1">The sequence shown here is derived from an EMBL/GenBank/DDBJ whole genome shotgun (WGS) entry which is preliminary data.</text>
</comment>
<dbReference type="Proteomes" id="UP001229651">
    <property type="component" value="Unassembled WGS sequence"/>
</dbReference>
<name>A0ABU0F5C6_9PSEU</name>
<dbReference type="InterPro" id="IPR002347">
    <property type="entry name" value="SDR_fam"/>
</dbReference>
<dbReference type="Pfam" id="PF13561">
    <property type="entry name" value="adh_short_C2"/>
    <property type="match status" value="1"/>
</dbReference>
<dbReference type="SUPFAM" id="SSF51735">
    <property type="entry name" value="NAD(P)-binding Rossmann-fold domains"/>
    <property type="match status" value="1"/>
</dbReference>
<sequence length="75" mass="7807">MSRNWVANFDEAKDNSVLDQALNRIGEPRELAATILFLASGESSFVTGVALPADGGCLATALSRPRGSVPGSSRS</sequence>
<proteinExistence type="predicted"/>
<reference evidence="1 2" key="1">
    <citation type="submission" date="2023-07" db="EMBL/GenBank/DDBJ databases">
        <title>Sequencing the genomes of 1000 actinobacteria strains.</title>
        <authorList>
            <person name="Klenk H.-P."/>
        </authorList>
    </citation>
    <scope>NUCLEOTIDE SEQUENCE [LARGE SCALE GENOMIC DNA]</scope>
    <source>
        <strain evidence="1 2">DSM 45805</strain>
    </source>
</reference>
<dbReference type="InterPro" id="IPR036291">
    <property type="entry name" value="NAD(P)-bd_dom_sf"/>
</dbReference>
<dbReference type="EMBL" id="JAUSUT010000001">
    <property type="protein sequence ID" value="MDQ0382693.1"/>
    <property type="molecule type" value="Genomic_DNA"/>
</dbReference>
<protein>
    <submittedName>
        <fullName evidence="1">NAD(P)-dependent dehydrogenase (Short-subunit alcohol dehydrogenase family)</fullName>
    </submittedName>
</protein>
<dbReference type="Gene3D" id="3.40.50.720">
    <property type="entry name" value="NAD(P)-binding Rossmann-like Domain"/>
    <property type="match status" value="1"/>
</dbReference>